<evidence type="ECO:0000256" key="2">
    <source>
        <dbReference type="ARBA" id="ARBA00022475"/>
    </source>
</evidence>
<comment type="function">
    <text evidence="9">Essential fertilization factor required for male fertility. Part of a conserved trimeric sperm complex with the essential fertilization factors IZUMO1 and SPACA6 which bridges sperm and oocyte membranes during fertilization by binding to IZUMO1R/JUNO on the oocyte.</text>
</comment>
<evidence type="ECO:0000256" key="5">
    <source>
        <dbReference type="ARBA" id="ARBA00022989"/>
    </source>
</evidence>
<dbReference type="InterPro" id="IPR013783">
    <property type="entry name" value="Ig-like_fold"/>
</dbReference>
<dbReference type="AlphaFoldDB" id="G3WI96"/>
<evidence type="ECO:0000256" key="10">
    <source>
        <dbReference type="ARBA" id="ARBA00050022"/>
    </source>
</evidence>
<dbReference type="PANTHER" id="PTHR35670">
    <property type="entry name" value="TRANSMEMBRANE PROTEIN 81"/>
    <property type="match status" value="1"/>
</dbReference>
<reference evidence="13 14" key="1">
    <citation type="journal article" date="2011" name="Proc. Natl. Acad. Sci. U.S.A.">
        <title>Genetic diversity and population structure of the endangered marsupial Sarcophilus harrisii (Tasmanian devil).</title>
        <authorList>
            <person name="Miller W."/>
            <person name="Hayes V.M."/>
            <person name="Ratan A."/>
            <person name="Petersen D.C."/>
            <person name="Wittekindt N.E."/>
            <person name="Miller J."/>
            <person name="Walenz B."/>
            <person name="Knight J."/>
            <person name="Qi J."/>
            <person name="Zhao F."/>
            <person name="Wang Q."/>
            <person name="Bedoya-Reina O.C."/>
            <person name="Katiyar N."/>
            <person name="Tomsho L.P."/>
            <person name="Kasson L.M."/>
            <person name="Hardie R.A."/>
            <person name="Woodbridge P."/>
            <person name="Tindall E.A."/>
            <person name="Bertelsen M.F."/>
            <person name="Dixon D."/>
            <person name="Pyecroft S."/>
            <person name="Helgen K.M."/>
            <person name="Lesk A.M."/>
            <person name="Pringle T.H."/>
            <person name="Patterson N."/>
            <person name="Zhang Y."/>
            <person name="Kreiss A."/>
            <person name="Woods G.M."/>
            <person name="Jones M.E."/>
            <person name="Schuster S.C."/>
        </authorList>
    </citation>
    <scope>NUCLEOTIDE SEQUENCE [LARGE SCALE GENOMIC DNA]</scope>
</reference>
<evidence type="ECO:0000259" key="12">
    <source>
        <dbReference type="PROSITE" id="PS50835"/>
    </source>
</evidence>
<keyword evidence="7" id="KW-1015">Disulfide bond</keyword>
<feature type="transmembrane region" description="Helical" evidence="11">
    <location>
        <begin position="224"/>
        <end position="250"/>
    </location>
</feature>
<dbReference type="GeneTree" id="ENSGT00390000006349"/>
<evidence type="ECO:0000256" key="6">
    <source>
        <dbReference type="ARBA" id="ARBA00023136"/>
    </source>
</evidence>
<accession>G3WI96</accession>
<dbReference type="PROSITE" id="PS51257">
    <property type="entry name" value="PROKAR_LIPOPROTEIN"/>
    <property type="match status" value="1"/>
</dbReference>
<dbReference type="PANTHER" id="PTHR35670:SF1">
    <property type="entry name" value="TRANSMEMBRANE PROTEIN 81"/>
    <property type="match status" value="1"/>
</dbReference>
<evidence type="ECO:0000256" key="4">
    <source>
        <dbReference type="ARBA" id="ARBA00022729"/>
    </source>
</evidence>
<proteinExistence type="predicted"/>
<gene>
    <name evidence="13" type="primary">TMEM81</name>
</gene>
<name>G3WI96_SARHA</name>
<dbReference type="OrthoDB" id="9390762at2759"/>
<evidence type="ECO:0000256" key="7">
    <source>
        <dbReference type="ARBA" id="ARBA00023157"/>
    </source>
</evidence>
<dbReference type="InterPro" id="IPR039293">
    <property type="entry name" value="TMEM81"/>
</dbReference>
<dbReference type="CDD" id="cd00096">
    <property type="entry name" value="Ig"/>
    <property type="match status" value="1"/>
</dbReference>
<dbReference type="GO" id="GO:0035036">
    <property type="term" value="P:sperm-egg recognition"/>
    <property type="evidence" value="ECO:0007669"/>
    <property type="project" value="Ensembl"/>
</dbReference>
<dbReference type="InterPro" id="IPR013151">
    <property type="entry name" value="Immunoglobulin_dom"/>
</dbReference>
<keyword evidence="2" id="KW-1003">Cell membrane</keyword>
<dbReference type="Ensembl" id="ENSSHAT00000035009.1">
    <property type="protein sequence ID" value="ENSSHAP00000042141.1"/>
    <property type="gene ID" value="ENSSHAG00000012925.2"/>
</dbReference>
<dbReference type="Proteomes" id="UP000007648">
    <property type="component" value="Unassembled WGS sequence"/>
</dbReference>
<keyword evidence="5 11" id="KW-1133">Transmembrane helix</keyword>
<dbReference type="InterPro" id="IPR036179">
    <property type="entry name" value="Ig-like_dom_sf"/>
</dbReference>
<dbReference type="eggNOG" id="ENOG502RYDZ">
    <property type="taxonomic scope" value="Eukaryota"/>
</dbReference>
<dbReference type="GO" id="GO:0005886">
    <property type="term" value="C:plasma membrane"/>
    <property type="evidence" value="ECO:0007669"/>
    <property type="project" value="UniProtKB-SubCell"/>
</dbReference>
<dbReference type="PROSITE" id="PS50835">
    <property type="entry name" value="IG_LIKE"/>
    <property type="match status" value="1"/>
</dbReference>
<evidence type="ECO:0000256" key="1">
    <source>
        <dbReference type="ARBA" id="ARBA00004251"/>
    </source>
</evidence>
<dbReference type="SUPFAM" id="SSF48726">
    <property type="entry name" value="Immunoglobulin"/>
    <property type="match status" value="1"/>
</dbReference>
<protein>
    <recommendedName>
        <fullName evidence="10">Transmembrane protein 81</fullName>
    </recommendedName>
</protein>
<organism evidence="13 14">
    <name type="scientific">Sarcophilus harrisii</name>
    <name type="common">Tasmanian devil</name>
    <name type="synonym">Sarcophilus laniarius</name>
    <dbReference type="NCBI Taxonomy" id="9305"/>
    <lineage>
        <taxon>Eukaryota</taxon>
        <taxon>Metazoa</taxon>
        <taxon>Chordata</taxon>
        <taxon>Craniata</taxon>
        <taxon>Vertebrata</taxon>
        <taxon>Euteleostomi</taxon>
        <taxon>Mammalia</taxon>
        <taxon>Metatheria</taxon>
        <taxon>Dasyuromorphia</taxon>
        <taxon>Dasyuridae</taxon>
        <taxon>Sarcophilus</taxon>
    </lineage>
</organism>
<evidence type="ECO:0000256" key="8">
    <source>
        <dbReference type="ARBA" id="ARBA00023319"/>
    </source>
</evidence>
<keyword evidence="14" id="KW-1185">Reference proteome</keyword>
<evidence type="ECO:0000256" key="3">
    <source>
        <dbReference type="ARBA" id="ARBA00022692"/>
    </source>
</evidence>
<dbReference type="CTD" id="388730"/>
<dbReference type="Ensembl" id="ENSSHAT00000015277.2">
    <property type="protein sequence ID" value="ENSSHAP00000015151.2"/>
    <property type="gene ID" value="ENSSHAG00000012925.2"/>
</dbReference>
<dbReference type="RefSeq" id="XP_003767683.1">
    <property type="nucleotide sequence ID" value="XM_003767635.3"/>
</dbReference>
<reference evidence="13" key="2">
    <citation type="submission" date="2025-05" db="UniProtKB">
        <authorList>
            <consortium name="Ensembl"/>
        </authorList>
    </citation>
    <scope>IDENTIFICATION</scope>
</reference>
<sequence length="261" mass="29400">MKTLGTGFILGTLVFAACLPIIVTFSQSFTIPEKLKLARGRVIVNTTACTVTCGLGYKEESTCEVGPDGMRRKCETRHMECLTNWICGMVHFTVPTGKKFELTCLSSDILLHGREAFRFTWTFARGIISINDDLFKPFRRHVHSVMLNPAQEADSGTYRCDVQLLKNLKFVKRIYLALRVIPAYLVNLNFDQSLTEVQKLIDEGMDLDLDKHVSSQRPVWNKKVLLALGIGMTGGVIVSVLVSIAVHYWLRTSKREVKTKI</sequence>
<dbReference type="KEGG" id="shr:100914831"/>
<dbReference type="InterPro" id="IPR007110">
    <property type="entry name" value="Ig-like_dom"/>
</dbReference>
<dbReference type="GO" id="GO:0030674">
    <property type="term" value="F:protein-macromolecule adaptor activity"/>
    <property type="evidence" value="ECO:0007669"/>
    <property type="project" value="Ensembl"/>
</dbReference>
<dbReference type="Pfam" id="PF00047">
    <property type="entry name" value="ig"/>
    <property type="match status" value="1"/>
</dbReference>
<evidence type="ECO:0000256" key="9">
    <source>
        <dbReference type="ARBA" id="ARBA00049937"/>
    </source>
</evidence>
<evidence type="ECO:0000256" key="11">
    <source>
        <dbReference type="SAM" id="Phobius"/>
    </source>
</evidence>
<keyword evidence="6 11" id="KW-0472">Membrane</keyword>
<feature type="domain" description="Ig-like" evidence="12">
    <location>
        <begin position="67"/>
        <end position="163"/>
    </location>
</feature>
<keyword evidence="4" id="KW-0732">Signal</keyword>
<dbReference type="GeneID" id="100914831"/>
<evidence type="ECO:0000313" key="14">
    <source>
        <dbReference type="Proteomes" id="UP000007648"/>
    </source>
</evidence>
<keyword evidence="3 11" id="KW-0812">Transmembrane</keyword>
<dbReference type="HOGENOM" id="CLU_093881_0_0_1"/>
<dbReference type="Gene3D" id="2.60.40.10">
    <property type="entry name" value="Immunoglobulins"/>
    <property type="match status" value="1"/>
</dbReference>
<evidence type="ECO:0000313" key="13">
    <source>
        <dbReference type="Ensembl" id="ENSSHAP00000015151.2"/>
    </source>
</evidence>
<comment type="subcellular location">
    <subcellularLocation>
        <location evidence="1">Cell membrane</location>
        <topology evidence="1">Single-pass type I membrane protein</topology>
    </subcellularLocation>
</comment>
<keyword evidence="8" id="KW-0393">Immunoglobulin domain</keyword>